<dbReference type="Gene3D" id="3.30.300.20">
    <property type="match status" value="1"/>
</dbReference>
<dbReference type="EMBL" id="FOXQ01000009">
    <property type="protein sequence ID" value="SFQ33816.1"/>
    <property type="molecule type" value="Genomic_DNA"/>
</dbReference>
<dbReference type="InterPro" id="IPR003718">
    <property type="entry name" value="OsmC/Ohr_fam"/>
</dbReference>
<dbReference type="OrthoDB" id="9804010at2"/>
<dbReference type="Proteomes" id="UP000199031">
    <property type="component" value="Unassembled WGS sequence"/>
</dbReference>
<name>A0A1I5XPQ9_9BACT</name>
<dbReference type="AlphaFoldDB" id="A0A1I5XPQ9"/>
<organism evidence="1 2">
    <name type="scientific">Parafilimonas terrae</name>
    <dbReference type="NCBI Taxonomy" id="1465490"/>
    <lineage>
        <taxon>Bacteria</taxon>
        <taxon>Pseudomonadati</taxon>
        <taxon>Bacteroidota</taxon>
        <taxon>Chitinophagia</taxon>
        <taxon>Chitinophagales</taxon>
        <taxon>Chitinophagaceae</taxon>
        <taxon>Parafilimonas</taxon>
    </lineage>
</organism>
<keyword evidence="2" id="KW-1185">Reference proteome</keyword>
<accession>A0A1I5XPQ9</accession>
<evidence type="ECO:0000313" key="2">
    <source>
        <dbReference type="Proteomes" id="UP000199031"/>
    </source>
</evidence>
<dbReference type="STRING" id="1465490.SAMN05444277_10988"/>
<evidence type="ECO:0000313" key="1">
    <source>
        <dbReference type="EMBL" id="SFQ33816.1"/>
    </source>
</evidence>
<sequence>MITVELNRVHGDYGFEVKDEYGQSVKIDNSPEHGGDNFGVRPMQMVLMALAGCSGMDVISILKKQRQDVTDYKTIVRGEREAGVEPSVWKKVELEFIIYGDVDESKAQRAVELSINKYCSVAETLRRAGADIKWSVKVEK</sequence>
<dbReference type="RefSeq" id="WP_090660020.1">
    <property type="nucleotide sequence ID" value="NZ_FOXQ01000009.1"/>
</dbReference>
<protein>
    <submittedName>
        <fullName evidence="1">Putative redox protein</fullName>
    </submittedName>
</protein>
<dbReference type="InterPro" id="IPR015946">
    <property type="entry name" value="KH_dom-like_a/b"/>
</dbReference>
<dbReference type="SUPFAM" id="SSF82784">
    <property type="entry name" value="OsmC-like"/>
    <property type="match status" value="1"/>
</dbReference>
<reference evidence="1 2" key="1">
    <citation type="submission" date="2016-10" db="EMBL/GenBank/DDBJ databases">
        <authorList>
            <person name="de Groot N.N."/>
        </authorList>
    </citation>
    <scope>NUCLEOTIDE SEQUENCE [LARGE SCALE GENOMIC DNA]</scope>
    <source>
        <strain evidence="1 2">DSM 28286</strain>
    </source>
</reference>
<dbReference type="PANTHER" id="PTHR34352">
    <property type="entry name" value="PROTEIN YHFA"/>
    <property type="match status" value="1"/>
</dbReference>
<gene>
    <name evidence="1" type="ORF">SAMN05444277_10988</name>
</gene>
<dbReference type="InterPro" id="IPR036102">
    <property type="entry name" value="OsmC/Ohrsf"/>
</dbReference>
<dbReference type="Pfam" id="PF02566">
    <property type="entry name" value="OsmC"/>
    <property type="match status" value="1"/>
</dbReference>
<proteinExistence type="predicted"/>
<dbReference type="PANTHER" id="PTHR34352:SF1">
    <property type="entry name" value="PROTEIN YHFA"/>
    <property type="match status" value="1"/>
</dbReference>